<dbReference type="RefSeq" id="WP_166484818.1">
    <property type="nucleotide sequence ID" value="NZ_JACJLL010000037.1"/>
</dbReference>
<organism evidence="1 2">
    <name type="scientific">Clostridium saudiense</name>
    <dbReference type="NCBI Taxonomy" id="1414720"/>
    <lineage>
        <taxon>Bacteria</taxon>
        <taxon>Bacillati</taxon>
        <taxon>Bacillota</taxon>
        <taxon>Clostridia</taxon>
        <taxon>Eubacteriales</taxon>
        <taxon>Clostridiaceae</taxon>
        <taxon>Clostridium</taxon>
    </lineage>
</organism>
<accession>A0ABS2FFV3</accession>
<name>A0ABS2FFV3_9CLOT</name>
<reference evidence="1 2" key="1">
    <citation type="journal article" date="2021" name="Sci. Rep.">
        <title>The distribution of antibiotic resistance genes in chicken gut microbiota commensals.</title>
        <authorList>
            <person name="Juricova H."/>
            <person name="Matiasovicova J."/>
            <person name="Kubasova T."/>
            <person name="Cejkova D."/>
            <person name="Rychlik I."/>
        </authorList>
    </citation>
    <scope>NUCLEOTIDE SEQUENCE [LARGE SCALE GENOMIC DNA]</scope>
    <source>
        <strain evidence="1 2">An435</strain>
    </source>
</reference>
<dbReference type="EMBL" id="JACJLL010000037">
    <property type="protein sequence ID" value="MBM6819201.1"/>
    <property type="molecule type" value="Genomic_DNA"/>
</dbReference>
<protein>
    <submittedName>
        <fullName evidence="1">Uncharacterized protein</fullName>
    </submittedName>
</protein>
<proteinExistence type="predicted"/>
<dbReference type="Proteomes" id="UP000767334">
    <property type="component" value="Unassembled WGS sequence"/>
</dbReference>
<keyword evidence="2" id="KW-1185">Reference proteome</keyword>
<evidence type="ECO:0000313" key="1">
    <source>
        <dbReference type="EMBL" id="MBM6819201.1"/>
    </source>
</evidence>
<gene>
    <name evidence="1" type="ORF">H6A19_07605</name>
</gene>
<evidence type="ECO:0000313" key="2">
    <source>
        <dbReference type="Proteomes" id="UP000767334"/>
    </source>
</evidence>
<comment type="caution">
    <text evidence="1">The sequence shown here is derived from an EMBL/GenBank/DDBJ whole genome shotgun (WGS) entry which is preliminary data.</text>
</comment>
<sequence length="50" mass="5831">MFSNKNNNTNLVCPVCGEEMNEYKYGYDNNVHGKIYFKCDHCGHKESKIL</sequence>